<feature type="region of interest" description="Disordered" evidence="1">
    <location>
        <begin position="198"/>
        <end position="253"/>
    </location>
</feature>
<name>A0A7S2HFI9_9STRA</name>
<gene>
    <name evidence="2" type="ORF">DSPE1174_LOCUS31545</name>
</gene>
<protein>
    <submittedName>
        <fullName evidence="2">Uncharacterized protein</fullName>
    </submittedName>
</protein>
<accession>A0A7S2HFI9</accession>
<evidence type="ECO:0000313" key="2">
    <source>
        <dbReference type="EMBL" id="CAD9489308.1"/>
    </source>
</evidence>
<reference evidence="2" key="1">
    <citation type="submission" date="2021-01" db="EMBL/GenBank/DDBJ databases">
        <authorList>
            <person name="Corre E."/>
            <person name="Pelletier E."/>
            <person name="Niang G."/>
            <person name="Scheremetjew M."/>
            <person name="Finn R."/>
            <person name="Kale V."/>
            <person name="Holt S."/>
            <person name="Cochrane G."/>
            <person name="Meng A."/>
            <person name="Brown T."/>
            <person name="Cohen L."/>
        </authorList>
    </citation>
    <scope>NUCLEOTIDE SEQUENCE</scope>
    <source>
        <strain evidence="2">CCMP1381</strain>
    </source>
</reference>
<dbReference type="EMBL" id="HBGS01060502">
    <property type="protein sequence ID" value="CAD9489308.1"/>
    <property type="molecule type" value="Transcribed_RNA"/>
</dbReference>
<sequence>MFDLDVDTGNLRMTKKATKKRKMIGLGSEASISASLVGATSGQGRGGKEAGFWRTVFRKAVTNQYQVSQAQARVAAALGGKYVVRESSTVRRCDGSCATVDVEYPKGGGQRSFYVDQGIDALTLEEVKAAVLEIASSSDDSTREMLRAANMALCSPRVFWALAQLDGGGDVEVAMQALVPNSVDWSFLKSRVRKASEKAMENERQARQEAEAGQKEIDADERVQTGVSTTGPDEAVKMTASSEPVPTGSADSSELAILARRERVAAAAEARLAVSTAGAPSGTSSRLMEGESSSVPIAISTTQKNPKNSLGILETEEARLAAIVGTDRIPELRERLGICNLRLLAAFDVTATLACLGATDNDADAWSIDLHSWVLEARDAEISGLMFEIVGGEHLVLDALRQAKITAPRDLILWCKVPSVTRRAVEKALRCPVKDYDVSDALPLADISHKLSDDNQALWYARAVRVVKEVPWTMEWIST</sequence>
<organism evidence="2">
    <name type="scientific">Octactis speculum</name>
    <dbReference type="NCBI Taxonomy" id="3111310"/>
    <lineage>
        <taxon>Eukaryota</taxon>
        <taxon>Sar</taxon>
        <taxon>Stramenopiles</taxon>
        <taxon>Ochrophyta</taxon>
        <taxon>Dictyochophyceae</taxon>
        <taxon>Dictyochales</taxon>
        <taxon>Dictyochaceae</taxon>
        <taxon>Octactis</taxon>
    </lineage>
</organism>
<feature type="compositionally biased region" description="Polar residues" evidence="1">
    <location>
        <begin position="239"/>
        <end position="252"/>
    </location>
</feature>
<dbReference type="AlphaFoldDB" id="A0A7S2HFI9"/>
<feature type="compositionally biased region" description="Basic and acidic residues" evidence="1">
    <location>
        <begin position="198"/>
        <end position="223"/>
    </location>
</feature>
<evidence type="ECO:0000256" key="1">
    <source>
        <dbReference type="SAM" id="MobiDB-lite"/>
    </source>
</evidence>
<proteinExistence type="predicted"/>